<feature type="transmembrane region" description="Helical" evidence="1">
    <location>
        <begin position="95"/>
        <end position="115"/>
    </location>
</feature>
<dbReference type="Proteomes" id="UP000555411">
    <property type="component" value="Unassembled WGS sequence"/>
</dbReference>
<feature type="transmembrane region" description="Helical" evidence="1">
    <location>
        <begin position="37"/>
        <end position="61"/>
    </location>
</feature>
<evidence type="ECO:0000313" key="2">
    <source>
        <dbReference type="EMBL" id="MBC2836895.1"/>
    </source>
</evidence>
<dbReference type="EMBL" id="JACLQD010000004">
    <property type="protein sequence ID" value="MBC2836895.1"/>
    <property type="molecule type" value="Genomic_DNA"/>
</dbReference>
<name>A0A842IB46_9RHOB</name>
<proteinExistence type="predicted"/>
<sequence length="121" mass="12466">MERVGQGLVLSLLIVLAVLGGGGLAVAAAVAWLQPVAGLGGALALTAGGLFAVALVLALVLRSVLRKARRRRNALAPMIGMVEVILAVMPRRRVMQLEATLAAGMAIGTVLLHLLKAEEKT</sequence>
<reference evidence="2 3" key="1">
    <citation type="journal article" date="2017" name="Int. J. Syst. Evol. Microbiol.">
        <title>Gemmobacter straminiformis sp. nov., isolated from an artificial fountain.</title>
        <authorList>
            <person name="Kang J.Y."/>
            <person name="Kim M.J."/>
            <person name="Chun J."/>
            <person name="Son K.P."/>
            <person name="Jahng K.Y."/>
        </authorList>
    </citation>
    <scope>NUCLEOTIDE SEQUENCE [LARGE SCALE GENOMIC DNA]</scope>
    <source>
        <strain evidence="2 3">CAM-8</strain>
    </source>
</reference>
<evidence type="ECO:0000313" key="3">
    <source>
        <dbReference type="Proteomes" id="UP000555411"/>
    </source>
</evidence>
<organism evidence="2 3">
    <name type="scientific">Paragemmobacter straminiformis</name>
    <dbReference type="NCBI Taxonomy" id="2045119"/>
    <lineage>
        <taxon>Bacteria</taxon>
        <taxon>Pseudomonadati</taxon>
        <taxon>Pseudomonadota</taxon>
        <taxon>Alphaproteobacteria</taxon>
        <taxon>Rhodobacterales</taxon>
        <taxon>Paracoccaceae</taxon>
        <taxon>Paragemmobacter</taxon>
    </lineage>
</organism>
<keyword evidence="3" id="KW-1185">Reference proteome</keyword>
<keyword evidence="1" id="KW-0812">Transmembrane</keyword>
<dbReference type="RefSeq" id="WP_185798496.1">
    <property type="nucleotide sequence ID" value="NZ_JACLQD010000004.1"/>
</dbReference>
<gene>
    <name evidence="2" type="ORF">H7F16_15355</name>
</gene>
<keyword evidence="1" id="KW-1133">Transmembrane helix</keyword>
<evidence type="ECO:0000256" key="1">
    <source>
        <dbReference type="SAM" id="Phobius"/>
    </source>
</evidence>
<dbReference type="AlphaFoldDB" id="A0A842IB46"/>
<keyword evidence="1" id="KW-0472">Membrane</keyword>
<protein>
    <submittedName>
        <fullName evidence="2">Uncharacterized protein</fullName>
    </submittedName>
</protein>
<accession>A0A842IB46</accession>
<feature type="transmembrane region" description="Helical" evidence="1">
    <location>
        <begin position="73"/>
        <end position="89"/>
    </location>
</feature>
<comment type="caution">
    <text evidence="2">The sequence shown here is derived from an EMBL/GenBank/DDBJ whole genome shotgun (WGS) entry which is preliminary data.</text>
</comment>